<dbReference type="Proteomes" id="UP000321287">
    <property type="component" value="Unassembled WGS sequence"/>
</dbReference>
<gene>
    <name evidence="1" type="ORF">ABO01nite_18620</name>
</gene>
<sequence length="89" mass="10082">MGSPGAHWLELPYLLIMAIHARRRDVKAAVIAESHKTHFLQAFQTRLVAQILRTAYALAEKYTMQRRATARFEIGFIPHDAASILRPIG</sequence>
<dbReference type="KEGG" id="abg:Asbog_01373"/>
<name>A0AAN4R3T7_9PROT</name>
<reference evidence="1 2" key="1">
    <citation type="submission" date="2019-07" db="EMBL/GenBank/DDBJ databases">
        <title>Whole genome shotgun sequence of Asaia bogorensis NBRC 16594.</title>
        <authorList>
            <person name="Hosoyama A."/>
            <person name="Uohara A."/>
            <person name="Ohji S."/>
            <person name="Ichikawa N."/>
        </authorList>
    </citation>
    <scope>NUCLEOTIDE SEQUENCE [LARGE SCALE GENOMIC DNA]</scope>
    <source>
        <strain evidence="1 2">NBRC 16594</strain>
    </source>
</reference>
<accession>A0AAN4R3T7</accession>
<comment type="caution">
    <text evidence="1">The sequence shown here is derived from an EMBL/GenBank/DDBJ whole genome shotgun (WGS) entry which is preliminary data.</text>
</comment>
<protein>
    <submittedName>
        <fullName evidence="1">Uncharacterized protein</fullName>
    </submittedName>
</protein>
<evidence type="ECO:0000313" key="2">
    <source>
        <dbReference type="Proteomes" id="UP000321287"/>
    </source>
</evidence>
<organism evidence="1 2">
    <name type="scientific">Asaia bogorensis NBRC 16594</name>
    <dbReference type="NCBI Taxonomy" id="1231624"/>
    <lineage>
        <taxon>Bacteria</taxon>
        <taxon>Pseudomonadati</taxon>
        <taxon>Pseudomonadota</taxon>
        <taxon>Alphaproteobacteria</taxon>
        <taxon>Acetobacterales</taxon>
        <taxon>Acetobacteraceae</taxon>
        <taxon>Asaia</taxon>
    </lineage>
</organism>
<keyword evidence="2" id="KW-1185">Reference proteome</keyword>
<evidence type="ECO:0000313" key="1">
    <source>
        <dbReference type="EMBL" id="GEL53855.1"/>
    </source>
</evidence>
<proteinExistence type="predicted"/>
<dbReference type="EMBL" id="BJVS01000005">
    <property type="protein sequence ID" value="GEL53855.1"/>
    <property type="molecule type" value="Genomic_DNA"/>
</dbReference>
<dbReference type="AlphaFoldDB" id="A0AAN4R3T7"/>